<keyword evidence="2" id="KW-1185">Reference proteome</keyword>
<evidence type="ECO:0000313" key="1">
    <source>
        <dbReference type="EMBL" id="SJL15415.1"/>
    </source>
</evidence>
<sequence>MSVSPSLALPVTSDESPPMHRIFTIPELVTAIIRELGWMQSLVHGPLTVCKLWAEITMDLIWHVVDDPGTIFRLLAPVKEQPSDCGDGVYGYRYIFKTLPTPSGWARFNLYRRRIRVLNEGALGMSCRPVINDIAVLRPDSTAFLPNLTELSWDYAHGDLWRESVFFMHEGIKKFSLLLELREPESHNTILQYFEHMAVRMPYLQTFILYFHHHDAAASQAHIGPALSWLLPKLRSLKVLKLSPILDLYDVISSTASLPNLETIDVSIVVGSLFLLSPPASNVTLSRGLQSLSLGISYSEATTHLLCTEFPVLTKLSLRSHKPESQISTRTLTRAIALHCKSLRHISLIADTAGGLDLPLDGHITLADIQPLFGCRSVIRFSITHVLPLHLTNNDIRSLLKNWSTVVDLYLNHSPARVLPPGSEPYSDWETLAVVAEHGGHLEHLGLHLNGFAKTPPCVGVTSLHKLKRLNVGTSKLSSQMKEVLGPARFLSQFLTLQCRVDCCYKSPDRAGWNTLSELLDSFIRVRMEEREAARTRVC</sequence>
<proteinExistence type="predicted"/>
<dbReference type="SUPFAM" id="SSF52047">
    <property type="entry name" value="RNI-like"/>
    <property type="match status" value="1"/>
</dbReference>
<dbReference type="STRING" id="47428.A0A284S345"/>
<gene>
    <name evidence="1" type="ORF">ARMOST_18912</name>
</gene>
<dbReference type="OMA" id="FEFRWDY"/>
<accession>A0A284S345</accession>
<dbReference type="AlphaFoldDB" id="A0A284S345"/>
<organism evidence="1 2">
    <name type="scientific">Armillaria ostoyae</name>
    <name type="common">Armillaria root rot fungus</name>
    <dbReference type="NCBI Taxonomy" id="47428"/>
    <lineage>
        <taxon>Eukaryota</taxon>
        <taxon>Fungi</taxon>
        <taxon>Dikarya</taxon>
        <taxon>Basidiomycota</taxon>
        <taxon>Agaricomycotina</taxon>
        <taxon>Agaricomycetes</taxon>
        <taxon>Agaricomycetidae</taxon>
        <taxon>Agaricales</taxon>
        <taxon>Marasmiineae</taxon>
        <taxon>Physalacriaceae</taxon>
        <taxon>Armillaria</taxon>
    </lineage>
</organism>
<dbReference type="EMBL" id="FUEG01000028">
    <property type="protein sequence ID" value="SJL15415.1"/>
    <property type="molecule type" value="Genomic_DNA"/>
</dbReference>
<evidence type="ECO:0008006" key="3">
    <source>
        <dbReference type="Google" id="ProtNLM"/>
    </source>
</evidence>
<reference evidence="2" key="1">
    <citation type="journal article" date="2017" name="Nat. Ecol. Evol.">
        <title>Genome expansion and lineage-specific genetic innovations in the forest pathogenic fungi Armillaria.</title>
        <authorList>
            <person name="Sipos G."/>
            <person name="Prasanna A.N."/>
            <person name="Walter M.C."/>
            <person name="O'Connor E."/>
            <person name="Balint B."/>
            <person name="Krizsan K."/>
            <person name="Kiss B."/>
            <person name="Hess J."/>
            <person name="Varga T."/>
            <person name="Slot J."/>
            <person name="Riley R."/>
            <person name="Boka B."/>
            <person name="Rigling D."/>
            <person name="Barry K."/>
            <person name="Lee J."/>
            <person name="Mihaltcheva S."/>
            <person name="LaButti K."/>
            <person name="Lipzen A."/>
            <person name="Waldron R."/>
            <person name="Moloney N.M."/>
            <person name="Sperisen C."/>
            <person name="Kredics L."/>
            <person name="Vagvoelgyi C."/>
            <person name="Patrignani A."/>
            <person name="Fitzpatrick D."/>
            <person name="Nagy I."/>
            <person name="Doyle S."/>
            <person name="Anderson J.B."/>
            <person name="Grigoriev I.V."/>
            <person name="Gueldener U."/>
            <person name="Muensterkoetter M."/>
            <person name="Nagy L.G."/>
        </authorList>
    </citation>
    <scope>NUCLEOTIDE SEQUENCE [LARGE SCALE GENOMIC DNA]</scope>
    <source>
        <strain evidence="2">C18/9</strain>
    </source>
</reference>
<dbReference type="InterPro" id="IPR032675">
    <property type="entry name" value="LRR_dom_sf"/>
</dbReference>
<dbReference type="Proteomes" id="UP000219338">
    <property type="component" value="Unassembled WGS sequence"/>
</dbReference>
<dbReference type="OrthoDB" id="2447803at2759"/>
<evidence type="ECO:0000313" key="2">
    <source>
        <dbReference type="Proteomes" id="UP000219338"/>
    </source>
</evidence>
<name>A0A284S345_ARMOS</name>
<protein>
    <recommendedName>
        <fullName evidence="3">F-box domain-containing protein</fullName>
    </recommendedName>
</protein>
<dbReference type="Gene3D" id="3.80.10.10">
    <property type="entry name" value="Ribonuclease Inhibitor"/>
    <property type="match status" value="1"/>
</dbReference>